<dbReference type="Proteomes" id="UP000019254">
    <property type="component" value="Unassembled WGS sequence"/>
</dbReference>
<evidence type="ECO:0000313" key="1">
    <source>
        <dbReference type="EMBL" id="EUJ31616.1"/>
    </source>
</evidence>
<protein>
    <submittedName>
        <fullName evidence="1">FeS assembly protein SufB</fullName>
    </submittedName>
</protein>
<keyword evidence="2" id="KW-1185">Reference proteome</keyword>
<dbReference type="STRING" id="1265820.PCORN_04767"/>
<sequence length="29" mass="3209">MEWIDGNIGSKLTMKYPAVHLRGKGADYG</sequence>
<evidence type="ECO:0000313" key="2">
    <source>
        <dbReference type="Proteomes" id="UP000019254"/>
    </source>
</evidence>
<dbReference type="EMBL" id="AODE01000010">
    <property type="protein sequence ID" value="EUJ31616.1"/>
    <property type="molecule type" value="Genomic_DNA"/>
</dbReference>
<name>W7C7E5_9LIST</name>
<proteinExistence type="predicted"/>
<dbReference type="AlphaFoldDB" id="W7C7E5"/>
<organism evidence="1 2">
    <name type="scientific">Listeria cornellensis FSL F6-0969</name>
    <dbReference type="NCBI Taxonomy" id="1265820"/>
    <lineage>
        <taxon>Bacteria</taxon>
        <taxon>Bacillati</taxon>
        <taxon>Bacillota</taxon>
        <taxon>Bacilli</taxon>
        <taxon>Bacillales</taxon>
        <taxon>Listeriaceae</taxon>
        <taxon>Listeria</taxon>
    </lineage>
</organism>
<gene>
    <name evidence="1" type="ORF">PCORN_04767</name>
</gene>
<reference evidence="1 2" key="1">
    <citation type="journal article" date="2014" name="Int. J. Syst. Evol. Microbiol.">
        <title>Listeria floridensis sp. nov., Listeria aquatica sp. nov., Listeria cornellensis sp. nov., Listeria riparia sp. nov. and Listeria grandensis sp. nov., from agricultural and natural environments.</title>
        <authorList>
            <person name="den Bakker H.C."/>
            <person name="Warchocki S."/>
            <person name="Wright E.M."/>
            <person name="Allred A.F."/>
            <person name="Ahlstrom C."/>
            <person name="Manuel C.S."/>
            <person name="Stasiewicz M.J."/>
            <person name="Burrell A."/>
            <person name="Roof S."/>
            <person name="Strawn L."/>
            <person name="Fortes E.D."/>
            <person name="Nightingale K.K."/>
            <person name="Kephart D."/>
            <person name="Wiedmann M."/>
        </authorList>
    </citation>
    <scope>NUCLEOTIDE SEQUENCE [LARGE SCALE GENOMIC DNA]</scope>
    <source>
        <strain evidence="2">FSL F6-969</strain>
    </source>
</reference>
<dbReference type="PATRIC" id="fig|1265820.5.peg.942"/>
<comment type="caution">
    <text evidence="1">The sequence shown here is derived from an EMBL/GenBank/DDBJ whole genome shotgun (WGS) entry which is preliminary data.</text>
</comment>
<accession>W7C7E5</accession>